<dbReference type="VEuPathDB" id="FungiDB:FPRO_10333"/>
<keyword evidence="3" id="KW-1185">Reference proteome</keyword>
<comment type="caution">
    <text evidence="2">The sequence shown here is derived from an EMBL/GenBank/DDBJ whole genome shotgun (WGS) entry which is preliminary data.</text>
</comment>
<proteinExistence type="predicted"/>
<feature type="region of interest" description="Disordered" evidence="1">
    <location>
        <begin position="1"/>
        <end position="21"/>
    </location>
</feature>
<reference evidence="3" key="1">
    <citation type="journal article" date="2016" name="Genome Biol. Evol.">
        <title>Comparative 'omics' of the Fusarium fujikuroi species complex highlights differences in genetic potential and metabolite synthesis.</title>
        <authorList>
            <person name="Niehaus E.-M."/>
            <person name="Muensterkoetter M."/>
            <person name="Proctor R.H."/>
            <person name="Brown D.W."/>
            <person name="Sharon A."/>
            <person name="Idan Y."/>
            <person name="Oren-Young L."/>
            <person name="Sieber C.M."/>
            <person name="Novak O."/>
            <person name="Pencik A."/>
            <person name="Tarkowska D."/>
            <person name="Hromadova K."/>
            <person name="Freeman S."/>
            <person name="Maymon M."/>
            <person name="Elazar M."/>
            <person name="Youssef S.A."/>
            <person name="El-Shabrawy E.S.M."/>
            <person name="Shalaby A.B.A."/>
            <person name="Houterman P."/>
            <person name="Brock N.L."/>
            <person name="Burkhardt I."/>
            <person name="Tsavkelova E.A."/>
            <person name="Dickschat J.S."/>
            <person name="Galuszka P."/>
            <person name="Gueldener U."/>
            <person name="Tudzynski B."/>
        </authorList>
    </citation>
    <scope>NUCLEOTIDE SEQUENCE [LARGE SCALE GENOMIC DNA]</scope>
    <source>
        <strain evidence="3">ET1</strain>
    </source>
</reference>
<sequence>MSAQNNNPPAPKKAGRPKREIDGRLLESIEGIYADNAEVTLEMVAEIIGDEDPVGDEGWDQAAEDRITVSWEMSSRKRSSDKVGTRGNNDDPLRELWRFCLRFMKQAPPIMLSPVNSLQFMPSRQKSDFDISTDLFTQAACVTMAQLVVHPLWGGNYRPFVDALIFAALCRVGANTNISLSLRWPHHCPVIQGLNAKLTEAANSGQPLTDTLKRLHIAARETVHRRGDVGKESVFSEALFCIGKNVVAESPSDAELAQLQQGIVPFQGKDLKAIKKALDDMISTDSQMPYSVDDIHAAFKLVGHRGEIPSRQLLQSLDARACKQVFRISERPERFGSVSLPSD</sequence>
<gene>
    <name evidence="2" type="ORF">FPRO_10333</name>
</gene>
<dbReference type="GeneID" id="42055205"/>
<protein>
    <submittedName>
        <fullName evidence="2">Uncharacterized protein</fullName>
    </submittedName>
</protein>
<evidence type="ECO:0000313" key="3">
    <source>
        <dbReference type="Proteomes" id="UP000183971"/>
    </source>
</evidence>
<dbReference type="RefSeq" id="XP_031081338.1">
    <property type="nucleotide sequence ID" value="XM_031231287.1"/>
</dbReference>
<accession>A0A1L7VMB3</accession>
<dbReference type="AlphaFoldDB" id="A0A1L7VMB3"/>
<name>A0A1L7VMB3_FUSPR</name>
<organism evidence="2 3">
    <name type="scientific">Fusarium proliferatum (strain ET1)</name>
    <name type="common">Orchid endophyte fungus</name>
    <dbReference type="NCBI Taxonomy" id="1227346"/>
    <lineage>
        <taxon>Eukaryota</taxon>
        <taxon>Fungi</taxon>
        <taxon>Dikarya</taxon>
        <taxon>Ascomycota</taxon>
        <taxon>Pezizomycotina</taxon>
        <taxon>Sordariomycetes</taxon>
        <taxon>Hypocreomycetidae</taxon>
        <taxon>Hypocreales</taxon>
        <taxon>Nectriaceae</taxon>
        <taxon>Fusarium</taxon>
        <taxon>Fusarium fujikuroi species complex</taxon>
    </lineage>
</organism>
<dbReference type="EMBL" id="FJOF01000005">
    <property type="protein sequence ID" value="CZR40745.1"/>
    <property type="molecule type" value="Genomic_DNA"/>
</dbReference>
<dbReference type="Proteomes" id="UP000183971">
    <property type="component" value="Unassembled WGS sequence"/>
</dbReference>
<evidence type="ECO:0000313" key="2">
    <source>
        <dbReference type="EMBL" id="CZR40745.1"/>
    </source>
</evidence>
<evidence type="ECO:0000256" key="1">
    <source>
        <dbReference type="SAM" id="MobiDB-lite"/>
    </source>
</evidence>